<dbReference type="EC" id="1.16.3.1" evidence="1"/>
<evidence type="ECO:0000256" key="4">
    <source>
        <dbReference type="ARBA" id="ARBA00047990"/>
    </source>
</evidence>
<dbReference type="Proteomes" id="UP000749559">
    <property type="component" value="Unassembled WGS sequence"/>
</dbReference>
<reference evidence="7" key="1">
    <citation type="submission" date="2022-03" db="EMBL/GenBank/DDBJ databases">
        <authorList>
            <person name="Martin C."/>
        </authorList>
    </citation>
    <scope>NUCLEOTIDE SEQUENCE</scope>
</reference>
<dbReference type="GO" id="GO:0005737">
    <property type="term" value="C:cytoplasm"/>
    <property type="evidence" value="ECO:0007669"/>
    <property type="project" value="TreeGrafter"/>
</dbReference>
<feature type="binding site" evidence="5">
    <location>
        <position position="247"/>
    </location>
    <ligand>
        <name>Fe cation</name>
        <dbReference type="ChEBI" id="CHEBI:24875"/>
        <label>1</label>
    </ligand>
</feature>
<accession>A0A8S4PHM0</accession>
<dbReference type="OrthoDB" id="186462at2759"/>
<dbReference type="InterPro" id="IPR001519">
    <property type="entry name" value="Ferritin"/>
</dbReference>
<dbReference type="SUPFAM" id="SSF47240">
    <property type="entry name" value="Ferritin-like"/>
    <property type="match status" value="1"/>
</dbReference>
<dbReference type="Gene3D" id="2.10.60.10">
    <property type="entry name" value="CD59"/>
    <property type="match status" value="1"/>
</dbReference>
<dbReference type="InterPro" id="IPR045860">
    <property type="entry name" value="Snake_toxin-like_sf"/>
</dbReference>
<gene>
    <name evidence="7" type="ORF">OFUS_LOCUS18451</name>
</gene>
<sequence>MVVTSNVTVFIVVLCFAGYVAQDAKKKRKDVIKCYDCDGLTGLLSPCYNKKRCDKSEYFCGITYQFTPSEGIRVKQGCSSKSKCPSVLDEIACQGVPKAQCKLCCDKNLCNKPDLDIGITTPVQPSTPVPNTTPAPTTTQRFKSTFAPVSQCAVVLQVPTTDLIGHLYEAWYTYYSMAVAFNQWYVALPAASKYFAVSSFVGKMNDIIKLRTIQNMYNIPQKYPRIKPPNLQWGSLLEALETALRIELGVADSYQILAQASEACAAATVSQSVQENLSVSNTVIKELAGLITSLARVGGPRGDYLLDRVVLNHPNFTQVYAATAPKTQFLTSLGNKEALVWLPKQAISMIQPGYSY</sequence>
<feature type="chain" id="PRO_5035807212" description="ferroxidase" evidence="6">
    <location>
        <begin position="23"/>
        <end position="356"/>
    </location>
</feature>
<feature type="signal peptide" evidence="6">
    <location>
        <begin position="1"/>
        <end position="22"/>
    </location>
</feature>
<dbReference type="GO" id="GO:0008198">
    <property type="term" value="F:ferrous iron binding"/>
    <property type="evidence" value="ECO:0007669"/>
    <property type="project" value="TreeGrafter"/>
</dbReference>
<dbReference type="EMBL" id="CAIIXF020000009">
    <property type="protein sequence ID" value="CAH1793625.1"/>
    <property type="molecule type" value="Genomic_DNA"/>
</dbReference>
<keyword evidence="8" id="KW-1185">Reference proteome</keyword>
<keyword evidence="6" id="KW-0732">Signal</keyword>
<dbReference type="InterPro" id="IPR012347">
    <property type="entry name" value="Ferritin-like"/>
</dbReference>
<dbReference type="GO" id="GO:0006879">
    <property type="term" value="P:intracellular iron ion homeostasis"/>
    <property type="evidence" value="ECO:0007669"/>
    <property type="project" value="InterPro"/>
</dbReference>
<keyword evidence="2" id="KW-0560">Oxidoreductase</keyword>
<evidence type="ECO:0000313" key="7">
    <source>
        <dbReference type="EMBL" id="CAH1793625.1"/>
    </source>
</evidence>
<dbReference type="SUPFAM" id="SSF57302">
    <property type="entry name" value="Snake toxin-like"/>
    <property type="match status" value="1"/>
</dbReference>
<evidence type="ECO:0000256" key="3">
    <source>
        <dbReference type="ARBA" id="ARBA00025111"/>
    </source>
</evidence>
<comment type="catalytic activity">
    <reaction evidence="4">
        <text>4 Fe(2+) + O2 + 4 H(+) = 4 Fe(3+) + 2 H2O</text>
        <dbReference type="Rhea" id="RHEA:11148"/>
        <dbReference type="ChEBI" id="CHEBI:15377"/>
        <dbReference type="ChEBI" id="CHEBI:15378"/>
        <dbReference type="ChEBI" id="CHEBI:15379"/>
        <dbReference type="ChEBI" id="CHEBI:29033"/>
        <dbReference type="ChEBI" id="CHEBI:29034"/>
        <dbReference type="EC" id="1.16.3.1"/>
    </reaction>
</comment>
<organism evidence="7 8">
    <name type="scientific">Owenia fusiformis</name>
    <name type="common">Polychaete worm</name>
    <dbReference type="NCBI Taxonomy" id="6347"/>
    <lineage>
        <taxon>Eukaryota</taxon>
        <taxon>Metazoa</taxon>
        <taxon>Spiralia</taxon>
        <taxon>Lophotrochozoa</taxon>
        <taxon>Annelida</taxon>
        <taxon>Polychaeta</taxon>
        <taxon>Sedentaria</taxon>
        <taxon>Canalipalpata</taxon>
        <taxon>Sabellida</taxon>
        <taxon>Oweniida</taxon>
        <taxon>Oweniidae</taxon>
        <taxon>Owenia</taxon>
    </lineage>
</organism>
<evidence type="ECO:0000313" key="8">
    <source>
        <dbReference type="Proteomes" id="UP000749559"/>
    </source>
</evidence>
<protein>
    <recommendedName>
        <fullName evidence="1">ferroxidase</fullName>
        <ecNumber evidence="1">1.16.3.1</ecNumber>
    </recommendedName>
</protein>
<dbReference type="AlphaFoldDB" id="A0A8S4PHM0"/>
<dbReference type="GO" id="GO:0008199">
    <property type="term" value="F:ferric iron binding"/>
    <property type="evidence" value="ECO:0007669"/>
    <property type="project" value="InterPro"/>
</dbReference>
<dbReference type="CDD" id="cd00117">
    <property type="entry name" value="TFP"/>
    <property type="match status" value="1"/>
</dbReference>
<keyword evidence="5" id="KW-0408">Iron</keyword>
<comment type="function">
    <text evidence="3">Stores iron in a soluble, non-toxic, readily available form. Important for iron homeostasis. Has ferroxidase activity. Iron is taken up in the ferrous form and deposited as ferric hydroxides after oxidation.</text>
</comment>
<dbReference type="PANTHER" id="PTHR11431:SF75">
    <property type="entry name" value="FERRITIN"/>
    <property type="match status" value="1"/>
</dbReference>
<dbReference type="InterPro" id="IPR009078">
    <property type="entry name" value="Ferritin-like_SF"/>
</dbReference>
<proteinExistence type="predicted"/>
<evidence type="ECO:0000256" key="5">
    <source>
        <dbReference type="PIRSR" id="PIRSR601519-1"/>
    </source>
</evidence>
<dbReference type="PANTHER" id="PTHR11431">
    <property type="entry name" value="FERRITIN"/>
    <property type="match status" value="1"/>
</dbReference>
<evidence type="ECO:0000256" key="6">
    <source>
        <dbReference type="SAM" id="SignalP"/>
    </source>
</evidence>
<evidence type="ECO:0000256" key="1">
    <source>
        <dbReference type="ARBA" id="ARBA00013107"/>
    </source>
</evidence>
<dbReference type="GO" id="GO:0006826">
    <property type="term" value="P:iron ion transport"/>
    <property type="evidence" value="ECO:0007669"/>
    <property type="project" value="InterPro"/>
</dbReference>
<name>A0A8S4PHM0_OWEFU</name>
<dbReference type="GO" id="GO:0004322">
    <property type="term" value="F:ferroxidase activity"/>
    <property type="evidence" value="ECO:0007669"/>
    <property type="project" value="UniProtKB-EC"/>
</dbReference>
<comment type="caution">
    <text evidence="7">The sequence shown here is derived from an EMBL/GenBank/DDBJ whole genome shotgun (WGS) entry which is preliminary data.</text>
</comment>
<evidence type="ECO:0000256" key="2">
    <source>
        <dbReference type="ARBA" id="ARBA00023002"/>
    </source>
</evidence>
<keyword evidence="5" id="KW-0479">Metal-binding</keyword>
<dbReference type="Gene3D" id="1.20.1260.10">
    <property type="match status" value="1"/>
</dbReference>